<evidence type="ECO:0000313" key="2">
    <source>
        <dbReference type="Proteomes" id="UP000814033"/>
    </source>
</evidence>
<dbReference type="Proteomes" id="UP000814033">
    <property type="component" value="Unassembled WGS sequence"/>
</dbReference>
<reference evidence="1" key="1">
    <citation type="submission" date="2021-02" db="EMBL/GenBank/DDBJ databases">
        <authorList>
            <consortium name="DOE Joint Genome Institute"/>
            <person name="Ahrendt S."/>
            <person name="Looney B.P."/>
            <person name="Miyauchi S."/>
            <person name="Morin E."/>
            <person name="Drula E."/>
            <person name="Courty P.E."/>
            <person name="Chicoki N."/>
            <person name="Fauchery L."/>
            <person name="Kohler A."/>
            <person name="Kuo A."/>
            <person name="Labutti K."/>
            <person name="Pangilinan J."/>
            <person name="Lipzen A."/>
            <person name="Riley R."/>
            <person name="Andreopoulos W."/>
            <person name="He G."/>
            <person name="Johnson J."/>
            <person name="Barry K.W."/>
            <person name="Grigoriev I.V."/>
            <person name="Nagy L."/>
            <person name="Hibbett D."/>
            <person name="Henrissat B."/>
            <person name="Matheny P.B."/>
            <person name="Labbe J."/>
            <person name="Martin F."/>
        </authorList>
    </citation>
    <scope>NUCLEOTIDE SEQUENCE</scope>
    <source>
        <strain evidence="1">FP105234-sp</strain>
    </source>
</reference>
<comment type="caution">
    <text evidence="1">The sequence shown here is derived from an EMBL/GenBank/DDBJ whole genome shotgun (WGS) entry which is preliminary data.</text>
</comment>
<gene>
    <name evidence="1" type="ORF">FA95DRAFT_1469230</name>
</gene>
<proteinExistence type="predicted"/>
<reference evidence="1" key="2">
    <citation type="journal article" date="2022" name="New Phytol.">
        <title>Evolutionary transition to the ectomycorrhizal habit in the genomes of a hyperdiverse lineage of mushroom-forming fungi.</title>
        <authorList>
            <person name="Looney B."/>
            <person name="Miyauchi S."/>
            <person name="Morin E."/>
            <person name="Drula E."/>
            <person name="Courty P.E."/>
            <person name="Kohler A."/>
            <person name="Kuo A."/>
            <person name="LaButti K."/>
            <person name="Pangilinan J."/>
            <person name="Lipzen A."/>
            <person name="Riley R."/>
            <person name="Andreopoulos W."/>
            <person name="He G."/>
            <person name="Johnson J."/>
            <person name="Nolan M."/>
            <person name="Tritt A."/>
            <person name="Barry K.W."/>
            <person name="Grigoriev I.V."/>
            <person name="Nagy L.G."/>
            <person name="Hibbett D."/>
            <person name="Henrissat B."/>
            <person name="Matheny P.B."/>
            <person name="Labbe J."/>
            <person name="Martin F.M."/>
        </authorList>
    </citation>
    <scope>NUCLEOTIDE SEQUENCE</scope>
    <source>
        <strain evidence="1">FP105234-sp</strain>
    </source>
</reference>
<keyword evidence="2" id="KW-1185">Reference proteome</keyword>
<name>A0ACB8S7K9_9AGAM</name>
<feature type="non-terminal residue" evidence="1">
    <location>
        <position position="55"/>
    </location>
</feature>
<accession>A0ACB8S7K9</accession>
<sequence>KYECTYCGKGFTRPSSLKIHLHSHTGERPYACTFEGCDRTFSVQSNMRRHARTHT</sequence>
<evidence type="ECO:0000313" key="1">
    <source>
        <dbReference type="EMBL" id="KAI0051835.1"/>
    </source>
</evidence>
<dbReference type="EMBL" id="MU275849">
    <property type="protein sequence ID" value="KAI0051835.1"/>
    <property type="molecule type" value="Genomic_DNA"/>
</dbReference>
<organism evidence="1 2">
    <name type="scientific">Auriscalpium vulgare</name>
    <dbReference type="NCBI Taxonomy" id="40419"/>
    <lineage>
        <taxon>Eukaryota</taxon>
        <taxon>Fungi</taxon>
        <taxon>Dikarya</taxon>
        <taxon>Basidiomycota</taxon>
        <taxon>Agaricomycotina</taxon>
        <taxon>Agaricomycetes</taxon>
        <taxon>Russulales</taxon>
        <taxon>Auriscalpiaceae</taxon>
        <taxon>Auriscalpium</taxon>
    </lineage>
</organism>
<protein>
    <submittedName>
        <fullName evidence="1">Uncharacterized protein</fullName>
    </submittedName>
</protein>
<feature type="non-terminal residue" evidence="1">
    <location>
        <position position="1"/>
    </location>
</feature>